<organism evidence="3 4">
    <name type="scientific">Argiope bruennichi</name>
    <name type="common">Wasp spider</name>
    <name type="synonym">Aranea bruennichi</name>
    <dbReference type="NCBI Taxonomy" id="94029"/>
    <lineage>
        <taxon>Eukaryota</taxon>
        <taxon>Metazoa</taxon>
        <taxon>Ecdysozoa</taxon>
        <taxon>Arthropoda</taxon>
        <taxon>Chelicerata</taxon>
        <taxon>Arachnida</taxon>
        <taxon>Araneae</taxon>
        <taxon>Araneomorphae</taxon>
        <taxon>Entelegynae</taxon>
        <taxon>Araneoidea</taxon>
        <taxon>Araneidae</taxon>
        <taxon>Argiope</taxon>
    </lineage>
</organism>
<feature type="chain" id="PRO_5035850363" evidence="2">
    <location>
        <begin position="18"/>
        <end position="90"/>
    </location>
</feature>
<protein>
    <submittedName>
        <fullName evidence="3">Uncharacterized protein</fullName>
    </submittedName>
</protein>
<dbReference type="EMBL" id="JABXBU010000015">
    <property type="protein sequence ID" value="KAF8787589.1"/>
    <property type="molecule type" value="Genomic_DNA"/>
</dbReference>
<accession>A0A8T0FDV1</accession>
<evidence type="ECO:0000256" key="2">
    <source>
        <dbReference type="SAM" id="SignalP"/>
    </source>
</evidence>
<keyword evidence="4" id="KW-1185">Reference proteome</keyword>
<dbReference type="Proteomes" id="UP000807504">
    <property type="component" value="Unassembled WGS sequence"/>
</dbReference>
<dbReference type="AlphaFoldDB" id="A0A8T0FDV1"/>
<reference evidence="3" key="1">
    <citation type="journal article" date="2020" name="bioRxiv">
        <title>Chromosome-level reference genome of the European wasp spider Argiope bruennichi: a resource for studies on range expansion and evolutionary adaptation.</title>
        <authorList>
            <person name="Sheffer M.M."/>
            <person name="Hoppe A."/>
            <person name="Krehenwinkel H."/>
            <person name="Uhl G."/>
            <person name="Kuss A.W."/>
            <person name="Jensen L."/>
            <person name="Jensen C."/>
            <person name="Gillespie R.G."/>
            <person name="Hoff K.J."/>
            <person name="Prost S."/>
        </authorList>
    </citation>
    <scope>NUCLEOTIDE SEQUENCE</scope>
</reference>
<name>A0A8T0FDV1_ARGBR</name>
<evidence type="ECO:0000313" key="3">
    <source>
        <dbReference type="EMBL" id="KAF8787589.1"/>
    </source>
</evidence>
<feature type="signal peptide" evidence="2">
    <location>
        <begin position="1"/>
        <end position="17"/>
    </location>
</feature>
<reference evidence="3" key="2">
    <citation type="submission" date="2020-06" db="EMBL/GenBank/DDBJ databases">
        <authorList>
            <person name="Sheffer M."/>
        </authorList>
    </citation>
    <scope>NUCLEOTIDE SEQUENCE</scope>
</reference>
<sequence>MFAKVAILLVAVAAAQASVLYGGHAALVNTGVSTSARSQDVSIRKYPFQLWNPRRTGAGNPPRMSRMNATNKGGPKNIADIDGRARGGPD</sequence>
<evidence type="ECO:0000256" key="1">
    <source>
        <dbReference type="SAM" id="MobiDB-lite"/>
    </source>
</evidence>
<proteinExistence type="predicted"/>
<gene>
    <name evidence="3" type="ORF">HNY73_009170</name>
</gene>
<evidence type="ECO:0000313" key="4">
    <source>
        <dbReference type="Proteomes" id="UP000807504"/>
    </source>
</evidence>
<keyword evidence="2" id="KW-0732">Signal</keyword>
<feature type="region of interest" description="Disordered" evidence="1">
    <location>
        <begin position="52"/>
        <end position="90"/>
    </location>
</feature>
<comment type="caution">
    <text evidence="3">The sequence shown here is derived from an EMBL/GenBank/DDBJ whole genome shotgun (WGS) entry which is preliminary data.</text>
</comment>
<feature type="compositionally biased region" description="Basic and acidic residues" evidence="1">
    <location>
        <begin position="79"/>
        <end position="90"/>
    </location>
</feature>